<evidence type="ECO:0000313" key="3">
    <source>
        <dbReference type="Proteomes" id="UP001222325"/>
    </source>
</evidence>
<dbReference type="EMBL" id="JARJCN010000032">
    <property type="protein sequence ID" value="KAJ7086048.1"/>
    <property type="molecule type" value="Genomic_DNA"/>
</dbReference>
<feature type="region of interest" description="Disordered" evidence="1">
    <location>
        <begin position="416"/>
        <end position="453"/>
    </location>
</feature>
<sequence>MGEPFNDSPSFIEDRNRGSYHERMKKSRWGGSLPRPKFVYGVYAPLDGAIPPFAGFGEVANYAGDNPAPHQVEDGTPKRSAPPALSPDNRPGRYTASSAGSSEYRHDDGRHYESPVYREDVLRHRAMTSRNRYPDEPHWSDGRYDKRPRYTPQDDRTDDRAQFHEFSLHAEDRVRAQEAKSARQTGGGQRAPPQRTRESPDLRVLTRGADGHPQSAWAVGQNSGDPPEDDVICPPPDPEYVGLEELRLSRVRTPRERRDGLPPSLRSRTTRQLGAWFSCQIQTLDQAYNLCALVAEGQQESYDFFCLIVHNLASFPREFRTEGEGHLMRYQQDMERAFWTAATGGPRVSRSGNTPTTSTSRGFTIPRANIAGPAAAAARAAAAFPFSFGSINTPTAHSGALNAGIRMPAIVTRDGRAQTPTFSPDPSPGYLGSAPADPLDVPPKRDANDMPELAQTPNTLWTVGELLYTYVNRHPDTWGVGIRGFLLTPATHLGDTPSLADVLCYHTSTALCPGDRRRIAHQYHLFFDMVVRLFSIRGLFAQIVMIGGYPFASLPMSHYPYLTDNITLALVAAWFVQHGIAPGSDAVTMLESWAKVRRNIGAHVTELDNEEWAEAPGSAAFMESLSREDVPLWADLHHAPLRPTAPSSVIAAGGLDTSIHAPMEGVATTTPPSTTNDNTEESPA</sequence>
<evidence type="ECO:0000256" key="1">
    <source>
        <dbReference type="SAM" id="MobiDB-lite"/>
    </source>
</evidence>
<comment type="caution">
    <text evidence="2">The sequence shown here is derived from an EMBL/GenBank/DDBJ whole genome shotgun (WGS) entry which is preliminary data.</text>
</comment>
<feature type="compositionally biased region" description="Basic and acidic residues" evidence="1">
    <location>
        <begin position="132"/>
        <end position="181"/>
    </location>
</feature>
<reference evidence="2" key="1">
    <citation type="submission" date="2023-03" db="EMBL/GenBank/DDBJ databases">
        <title>Massive genome expansion in bonnet fungi (Mycena s.s.) driven by repeated elements and novel gene families across ecological guilds.</title>
        <authorList>
            <consortium name="Lawrence Berkeley National Laboratory"/>
            <person name="Harder C.B."/>
            <person name="Miyauchi S."/>
            <person name="Viragh M."/>
            <person name="Kuo A."/>
            <person name="Thoen E."/>
            <person name="Andreopoulos B."/>
            <person name="Lu D."/>
            <person name="Skrede I."/>
            <person name="Drula E."/>
            <person name="Henrissat B."/>
            <person name="Morin E."/>
            <person name="Kohler A."/>
            <person name="Barry K."/>
            <person name="LaButti K."/>
            <person name="Morin E."/>
            <person name="Salamov A."/>
            <person name="Lipzen A."/>
            <person name="Mereny Z."/>
            <person name="Hegedus B."/>
            <person name="Baldrian P."/>
            <person name="Stursova M."/>
            <person name="Weitz H."/>
            <person name="Taylor A."/>
            <person name="Grigoriev I.V."/>
            <person name="Nagy L.G."/>
            <person name="Martin F."/>
            <person name="Kauserud H."/>
        </authorList>
    </citation>
    <scope>NUCLEOTIDE SEQUENCE</scope>
    <source>
        <strain evidence="2">CBHHK173m</strain>
    </source>
</reference>
<protein>
    <submittedName>
        <fullName evidence="2">Uncharacterized protein</fullName>
    </submittedName>
</protein>
<feature type="compositionally biased region" description="Low complexity" evidence="1">
    <location>
        <begin position="668"/>
        <end position="677"/>
    </location>
</feature>
<feature type="compositionally biased region" description="Basic and acidic residues" evidence="1">
    <location>
        <begin position="12"/>
        <end position="22"/>
    </location>
</feature>
<dbReference type="Proteomes" id="UP001222325">
    <property type="component" value="Unassembled WGS sequence"/>
</dbReference>
<proteinExistence type="predicted"/>
<feature type="region of interest" description="Disordered" evidence="1">
    <location>
        <begin position="1"/>
        <end position="35"/>
    </location>
</feature>
<dbReference type="AlphaFoldDB" id="A0AAD6U1U7"/>
<gene>
    <name evidence="2" type="ORF">B0H15DRAFT_801693</name>
</gene>
<keyword evidence="3" id="KW-1185">Reference proteome</keyword>
<organism evidence="2 3">
    <name type="scientific">Mycena belliarum</name>
    <dbReference type="NCBI Taxonomy" id="1033014"/>
    <lineage>
        <taxon>Eukaryota</taxon>
        <taxon>Fungi</taxon>
        <taxon>Dikarya</taxon>
        <taxon>Basidiomycota</taxon>
        <taxon>Agaricomycotina</taxon>
        <taxon>Agaricomycetes</taxon>
        <taxon>Agaricomycetidae</taxon>
        <taxon>Agaricales</taxon>
        <taxon>Marasmiineae</taxon>
        <taxon>Mycenaceae</taxon>
        <taxon>Mycena</taxon>
    </lineage>
</organism>
<feature type="compositionally biased region" description="Basic and acidic residues" evidence="1">
    <location>
        <begin position="103"/>
        <end position="123"/>
    </location>
</feature>
<evidence type="ECO:0000313" key="2">
    <source>
        <dbReference type="EMBL" id="KAJ7086048.1"/>
    </source>
</evidence>
<feature type="region of interest" description="Disordered" evidence="1">
    <location>
        <begin position="662"/>
        <end position="684"/>
    </location>
</feature>
<accession>A0AAD6U1U7</accession>
<feature type="region of interest" description="Disordered" evidence="1">
    <location>
        <begin position="54"/>
        <end position="234"/>
    </location>
</feature>
<name>A0AAD6U1U7_9AGAR</name>
<feature type="region of interest" description="Disordered" evidence="1">
    <location>
        <begin position="344"/>
        <end position="365"/>
    </location>
</feature>
<feature type="compositionally biased region" description="Polar residues" evidence="1">
    <location>
        <begin position="350"/>
        <end position="362"/>
    </location>
</feature>